<evidence type="ECO:0000256" key="5">
    <source>
        <dbReference type="SAM" id="MobiDB-lite"/>
    </source>
</evidence>
<dbReference type="Gene3D" id="3.40.50.1820">
    <property type="entry name" value="alpha/beta hydrolase"/>
    <property type="match status" value="1"/>
</dbReference>
<comment type="caution">
    <text evidence="9">The sequence shown here is derived from an EMBL/GenBank/DDBJ whole genome shotgun (WGS) entry which is preliminary data.</text>
</comment>
<feature type="compositionally biased region" description="Basic and acidic residues" evidence="5">
    <location>
        <begin position="1"/>
        <end position="12"/>
    </location>
</feature>
<evidence type="ECO:0000256" key="3">
    <source>
        <dbReference type="ARBA" id="ARBA00022737"/>
    </source>
</evidence>
<dbReference type="InterPro" id="IPR054471">
    <property type="entry name" value="GPIID_WHD"/>
</dbReference>
<accession>A0ABR4DG74</accession>
<dbReference type="RefSeq" id="XP_070868071.1">
    <property type="nucleotide sequence ID" value="XM_071007701.1"/>
</dbReference>
<feature type="compositionally biased region" description="Low complexity" evidence="5">
    <location>
        <begin position="16"/>
        <end position="26"/>
    </location>
</feature>
<evidence type="ECO:0000313" key="9">
    <source>
        <dbReference type="EMBL" id="KAL2269347.1"/>
    </source>
</evidence>
<dbReference type="InterPro" id="IPR011044">
    <property type="entry name" value="Quino_amine_DH_bsu"/>
</dbReference>
<feature type="domain" description="GPI inositol-deacylase PGAP1-like alpha/beta" evidence="6">
    <location>
        <begin position="86"/>
        <end position="216"/>
    </location>
</feature>
<organism evidence="9 10">
    <name type="scientific">Remersonia thermophila</name>
    <dbReference type="NCBI Taxonomy" id="72144"/>
    <lineage>
        <taxon>Eukaryota</taxon>
        <taxon>Fungi</taxon>
        <taxon>Dikarya</taxon>
        <taxon>Ascomycota</taxon>
        <taxon>Pezizomycotina</taxon>
        <taxon>Sordariomycetes</taxon>
        <taxon>Sordariomycetidae</taxon>
        <taxon>Sordariales</taxon>
        <taxon>Sordariales incertae sedis</taxon>
        <taxon>Remersonia</taxon>
    </lineage>
</organism>
<dbReference type="InterPro" id="IPR027417">
    <property type="entry name" value="P-loop_NTPase"/>
</dbReference>
<feature type="region of interest" description="Disordered" evidence="5">
    <location>
        <begin position="1"/>
        <end position="26"/>
    </location>
</feature>
<sequence length="1660" mass="186224">MVSGDLPERRDPPSVGPGRSSSPSIVPFRSLARSSLSSFSLFQRGRNAVKPKAKTPVADACVEEDTHGPLGLNLLSEPPEPHVDFIFVHGLAGGSRKTWSYSPDSSTFWPKEWLPSEPGFEHVRIHSFGYESEWFKIQKSILNIDDFGHALLMDMITSPHLRKTRDTPIVLIAHSMGGLVAKKAYILARKDPRYQEFAKRIHSMYFFATPHRGSNLAQILQRTLDALLLPGSKPFVTELIPGSPTLEEINNDFRDVRSDLQVWSFYETIPMKSVLVVDKSSAVMDFPEERSREIQADHRYICKFESRTHHNYQIVLHCLHKTVEEVEIDYRSQQREKAKAEIRAIAAFLEVEGPPESDLLSISDKQLPGTCSWLTEHPIFSMWLSQSAEEMSSNAQTTLRTERPRFLWVHGPPGSGKSVICGHVIRSLQEGNLDCSYYFLKHGNTDASSLSAALRSLAFQMASFNFDIRKAVLAMAENSGNINHNDHHKIWNDIFINRVFKTTFSSPQFWVIDALDECPKKALNSLLYFLSRIPHWIPLQVFLTSRPGVQVRRALSVDEHFVAELETGGEGTKLDIASFLRSRRACVSDSGLSEHVLSGILSKSNGIFLWASMVMDQLDETYADEDAESVLHHASGEINDIYLRIAKEIANTPNLELVKCIFRWVVCAQRRLSVDELCEAVRLDISRTLIKAQDRLTQLCGNLITINQESEVHFIHRAVFSFLTQGKSELQIERSTGHVRLAEVCLKYLTGQDFAPPRPGRQSSTTFKPHEGLGLADYACAYFSFHLAQCDTGLEGLLLLTETFFISNVLTWIECAVRMGGLKILVKTIQNLRVFLSRCGKQLLQLKKELRFVAAWIRDLAYLVANFGSNLQDLPSCIRSMVPIISPPQSIIHQQFAKNWRRQRLLGVSPVQGWNERISSFVYERNATAVAASEQYLAVNTFSSGLKCKTTIYDSSTLQAVSELWHEKTVRGLKFGPASSSLVVYGTGEISLWDQKHQPVWKKKVDRTRSPVSLAFNVEEDELLVCAKGGYIYVLSAKDGSDLDELPMFHADDSDLEDDARQILLGTPPSTICMSSMHGLAALTYPCAPVTIWDIERRRTRGVFYRHGTEFAYQDVQINDLLFNPVPESNLLAIAYDGVGIVTCDPWTREQLGFSKIAARILVSSEDGKTLFASDVNNGIHILTFEPSPRVIHYIAPVGRSLLHAMAVSPDGLRLYDVRDKCCNVWEMPAALRRDAFDDTFDDGLVDTCDDLLSEKPSANALSLPAPPFTQPDSSQNSWIVCIASLLDDGDNAIVCGRRNGGLTIYCSSTGNRLLDFRLYPDHSYAIKCLAWHEKASILVISNDVDNCIAVRITIPRTAGDAYNVLSPPLFNRYSDRTIRGILINNTGKLFHIATSHGAEVWDIRGEVVGWYYDDVDKKDETFALRTKTRQWLQHPTDPSLLLMLRSQSVHVFRWATLEELTPTQGMLFTISNPLPPCGSMSPATPWMSQPQKDLLVRLGGGSHKRCTSVEILDLRDLSDILATETGAPPAGSKEDGGSNDRMLSVRVAPKIIPSMADAIGLHSQSLFYVDEKGWVSSVSLNDLRKTGDGHYHRHFFIPRNWMIDDSLQLRVMPKSSSVAMARQDDLVIFQRFLALEETRSLKTREYIDEAEGDEGVMSS</sequence>
<keyword evidence="3" id="KW-0677">Repeat</keyword>
<dbReference type="Gene3D" id="3.40.50.300">
    <property type="entry name" value="P-loop containing nucleotide triphosphate hydrolases"/>
    <property type="match status" value="1"/>
</dbReference>
<dbReference type="EC" id="3.1.-.-" evidence="4"/>
<dbReference type="InterPro" id="IPR015943">
    <property type="entry name" value="WD40/YVTN_repeat-like_dom_sf"/>
</dbReference>
<dbReference type="InterPro" id="IPR012908">
    <property type="entry name" value="PGAP1-ab_dom-like"/>
</dbReference>
<dbReference type="SUPFAM" id="SSF52540">
    <property type="entry name" value="P-loop containing nucleoside triphosphate hydrolases"/>
    <property type="match status" value="1"/>
</dbReference>
<dbReference type="Gene3D" id="2.130.10.10">
    <property type="entry name" value="YVTN repeat-like/Quinoprotein amine dehydrogenase"/>
    <property type="match status" value="2"/>
</dbReference>
<evidence type="ECO:0000259" key="6">
    <source>
        <dbReference type="Pfam" id="PF07819"/>
    </source>
</evidence>
<evidence type="ECO:0000259" key="7">
    <source>
        <dbReference type="Pfam" id="PF22939"/>
    </source>
</evidence>
<evidence type="ECO:0000256" key="4">
    <source>
        <dbReference type="RuleBase" id="RU365011"/>
    </source>
</evidence>
<dbReference type="SUPFAM" id="SSF50969">
    <property type="entry name" value="YVTN repeat-like/Quinoprotein amine dehydrogenase"/>
    <property type="match status" value="1"/>
</dbReference>
<feature type="domain" description="Nephrocystin 3-like N-terminal" evidence="8">
    <location>
        <begin position="369"/>
        <end position="546"/>
    </location>
</feature>
<dbReference type="Proteomes" id="UP001600064">
    <property type="component" value="Unassembled WGS sequence"/>
</dbReference>
<dbReference type="InterPro" id="IPR056884">
    <property type="entry name" value="NPHP3-like_N"/>
</dbReference>
<name>A0ABR4DG74_9PEZI</name>
<proteinExistence type="inferred from homology"/>
<keyword evidence="4" id="KW-0256">Endoplasmic reticulum</keyword>
<dbReference type="SUPFAM" id="SSF53474">
    <property type="entry name" value="alpha/beta-Hydrolases"/>
    <property type="match status" value="1"/>
</dbReference>
<dbReference type="InterPro" id="IPR036322">
    <property type="entry name" value="WD40_repeat_dom_sf"/>
</dbReference>
<evidence type="ECO:0000259" key="8">
    <source>
        <dbReference type="Pfam" id="PF24883"/>
    </source>
</evidence>
<dbReference type="Pfam" id="PF07819">
    <property type="entry name" value="PGAP1"/>
    <property type="match status" value="1"/>
</dbReference>
<dbReference type="Pfam" id="PF22939">
    <property type="entry name" value="WHD_GPIID"/>
    <property type="match status" value="1"/>
</dbReference>
<feature type="domain" description="GPI inositol-deacylase winged helix" evidence="7">
    <location>
        <begin position="656"/>
        <end position="726"/>
    </location>
</feature>
<keyword evidence="4" id="KW-0813">Transport</keyword>
<comment type="similarity">
    <text evidence="4">Belongs to the GPI inositol-deacylase family.</text>
</comment>
<keyword evidence="10" id="KW-1185">Reference proteome</keyword>
<reference evidence="9 10" key="1">
    <citation type="journal article" date="2024" name="Commun. Biol.">
        <title>Comparative genomic analysis of thermophilic fungi reveals convergent evolutionary adaptations and gene losses.</title>
        <authorList>
            <person name="Steindorff A.S."/>
            <person name="Aguilar-Pontes M.V."/>
            <person name="Robinson A.J."/>
            <person name="Andreopoulos B."/>
            <person name="LaButti K."/>
            <person name="Kuo A."/>
            <person name="Mondo S."/>
            <person name="Riley R."/>
            <person name="Otillar R."/>
            <person name="Haridas S."/>
            <person name="Lipzen A."/>
            <person name="Grimwood J."/>
            <person name="Schmutz J."/>
            <person name="Clum A."/>
            <person name="Reid I.D."/>
            <person name="Moisan M.C."/>
            <person name="Butler G."/>
            <person name="Nguyen T.T.M."/>
            <person name="Dewar K."/>
            <person name="Conant G."/>
            <person name="Drula E."/>
            <person name="Henrissat B."/>
            <person name="Hansel C."/>
            <person name="Singer S."/>
            <person name="Hutchinson M.I."/>
            <person name="de Vries R.P."/>
            <person name="Natvig D.O."/>
            <person name="Powell A.J."/>
            <person name="Tsang A."/>
            <person name="Grigoriev I.V."/>
        </authorList>
    </citation>
    <scope>NUCLEOTIDE SEQUENCE [LARGE SCALE GENOMIC DNA]</scope>
    <source>
        <strain evidence="9 10">ATCC 22073</strain>
    </source>
</reference>
<keyword evidence="4" id="KW-0472">Membrane</keyword>
<dbReference type="PANTHER" id="PTHR10039:SF16">
    <property type="entry name" value="GPI INOSITOL-DEACYLASE"/>
    <property type="match status" value="1"/>
</dbReference>
<comment type="function">
    <text evidence="1 4">Involved in inositol deacylation of GPI-anchored proteins which plays important roles in the quality control and ER-associated degradation of GPI-anchored proteins.</text>
</comment>
<dbReference type="InterPro" id="IPR029058">
    <property type="entry name" value="AB_hydrolase_fold"/>
</dbReference>
<dbReference type="GeneID" id="98122345"/>
<comment type="subcellular location">
    <subcellularLocation>
        <location evidence="4">Endoplasmic reticulum membrane</location>
    </subcellularLocation>
</comment>
<dbReference type="Pfam" id="PF24883">
    <property type="entry name" value="NPHP3_N"/>
    <property type="match status" value="1"/>
</dbReference>
<dbReference type="SUPFAM" id="SSF50978">
    <property type="entry name" value="WD40 repeat-like"/>
    <property type="match status" value="1"/>
</dbReference>
<keyword evidence="4" id="KW-0378">Hydrolase</keyword>
<evidence type="ECO:0000256" key="1">
    <source>
        <dbReference type="ARBA" id="ARBA00003496"/>
    </source>
</evidence>
<evidence type="ECO:0000256" key="2">
    <source>
        <dbReference type="ARBA" id="ARBA00015856"/>
    </source>
</evidence>
<gene>
    <name evidence="9" type="ORF">VTJ83DRAFT_1531</name>
</gene>
<dbReference type="EMBL" id="JAZGUE010000002">
    <property type="protein sequence ID" value="KAL2269347.1"/>
    <property type="molecule type" value="Genomic_DNA"/>
</dbReference>
<protein>
    <recommendedName>
        <fullName evidence="2 4">GPI inositol-deacylase</fullName>
        <ecNumber evidence="4">3.1.-.-</ecNumber>
    </recommendedName>
</protein>
<keyword evidence="4" id="KW-0653">Protein transport</keyword>
<evidence type="ECO:0000313" key="10">
    <source>
        <dbReference type="Proteomes" id="UP001600064"/>
    </source>
</evidence>
<dbReference type="PANTHER" id="PTHR10039">
    <property type="entry name" value="AMELOGENIN"/>
    <property type="match status" value="1"/>
</dbReference>